<name>A0A2G5CPR5_AQUCA</name>
<protein>
    <submittedName>
        <fullName evidence="2">Uncharacterized protein</fullName>
    </submittedName>
</protein>
<reference evidence="2 3" key="1">
    <citation type="submission" date="2017-09" db="EMBL/GenBank/DDBJ databases">
        <title>WGS assembly of Aquilegia coerulea Goldsmith.</title>
        <authorList>
            <person name="Hodges S."/>
            <person name="Kramer E."/>
            <person name="Nordborg M."/>
            <person name="Tomkins J."/>
            <person name="Borevitz J."/>
            <person name="Derieg N."/>
            <person name="Yan J."/>
            <person name="Mihaltcheva S."/>
            <person name="Hayes R.D."/>
            <person name="Rokhsar D."/>
        </authorList>
    </citation>
    <scope>NUCLEOTIDE SEQUENCE [LARGE SCALE GENOMIC DNA]</scope>
    <source>
        <strain evidence="3">cv. Goldsmith</strain>
    </source>
</reference>
<feature type="compositionally biased region" description="Basic and acidic residues" evidence="1">
    <location>
        <begin position="15"/>
        <end position="24"/>
    </location>
</feature>
<dbReference type="OrthoDB" id="10491140at2759"/>
<proteinExistence type="predicted"/>
<evidence type="ECO:0000313" key="3">
    <source>
        <dbReference type="Proteomes" id="UP000230069"/>
    </source>
</evidence>
<feature type="region of interest" description="Disordered" evidence="1">
    <location>
        <begin position="1"/>
        <end position="25"/>
    </location>
</feature>
<feature type="compositionally biased region" description="Polar residues" evidence="1">
    <location>
        <begin position="1"/>
        <end position="11"/>
    </location>
</feature>
<organism evidence="2 3">
    <name type="scientific">Aquilegia coerulea</name>
    <name type="common">Rocky mountain columbine</name>
    <dbReference type="NCBI Taxonomy" id="218851"/>
    <lineage>
        <taxon>Eukaryota</taxon>
        <taxon>Viridiplantae</taxon>
        <taxon>Streptophyta</taxon>
        <taxon>Embryophyta</taxon>
        <taxon>Tracheophyta</taxon>
        <taxon>Spermatophyta</taxon>
        <taxon>Magnoliopsida</taxon>
        <taxon>Ranunculales</taxon>
        <taxon>Ranunculaceae</taxon>
        <taxon>Thalictroideae</taxon>
        <taxon>Aquilegia</taxon>
    </lineage>
</organism>
<evidence type="ECO:0000313" key="2">
    <source>
        <dbReference type="EMBL" id="PIA33229.1"/>
    </source>
</evidence>
<keyword evidence="3" id="KW-1185">Reference proteome</keyword>
<dbReference type="InParanoid" id="A0A2G5CPR5"/>
<evidence type="ECO:0000256" key="1">
    <source>
        <dbReference type="SAM" id="MobiDB-lite"/>
    </source>
</evidence>
<dbReference type="EMBL" id="KZ305059">
    <property type="protein sequence ID" value="PIA33229.1"/>
    <property type="molecule type" value="Genomic_DNA"/>
</dbReference>
<dbReference type="AlphaFoldDB" id="A0A2G5CPR5"/>
<dbReference type="PANTHER" id="PTHR34808">
    <property type="entry name" value="EXPRESSED PROTEIN"/>
    <property type="match status" value="1"/>
</dbReference>
<gene>
    <name evidence="2" type="ORF">AQUCO_04200170v1</name>
</gene>
<dbReference type="Proteomes" id="UP000230069">
    <property type="component" value="Unassembled WGS sequence"/>
</dbReference>
<dbReference type="PANTHER" id="PTHR34808:SF2">
    <property type="entry name" value="EXPRESSED PROTEIN"/>
    <property type="match status" value="1"/>
</dbReference>
<accession>A0A2G5CPR5</accession>
<sequence>MKKPASSSTNPPGKGSRDHDEEPKTLTAKQFQAAKEAAMEILKKHNTEEATKIFFEGLGKKKDVEGEGVKSVLGEASEYDDDYDISGDSVLYNTDSEDEILLNNPLVGVRDVVYAPI</sequence>